<name>A0AAD2FVM9_9STRA</name>
<feature type="transmembrane region" description="Helical" evidence="10">
    <location>
        <begin position="546"/>
        <end position="563"/>
    </location>
</feature>
<comment type="caution">
    <text evidence="12">The sequence shown here is derived from an EMBL/GenBank/DDBJ whole genome shotgun (WGS) entry which is preliminary data.</text>
</comment>
<gene>
    <name evidence="12" type="ORF">CYCCA115_LOCUS14598</name>
</gene>
<keyword evidence="2 8" id="KW-0813">Transport</keyword>
<evidence type="ECO:0000256" key="5">
    <source>
        <dbReference type="ARBA" id="ARBA00023065"/>
    </source>
</evidence>
<dbReference type="PRINTS" id="PR01333">
    <property type="entry name" value="2POREKCHANEL"/>
</dbReference>
<feature type="domain" description="Potassium channel" evidence="11">
    <location>
        <begin position="514"/>
        <end position="571"/>
    </location>
</feature>
<dbReference type="PANTHER" id="PTHR11003:SF291">
    <property type="entry name" value="IP11374P"/>
    <property type="match status" value="1"/>
</dbReference>
<accession>A0AAD2FVM9</accession>
<dbReference type="GO" id="GO:0022841">
    <property type="term" value="F:potassium ion leak channel activity"/>
    <property type="evidence" value="ECO:0007669"/>
    <property type="project" value="TreeGrafter"/>
</dbReference>
<feature type="region of interest" description="Disordered" evidence="9">
    <location>
        <begin position="689"/>
        <end position="723"/>
    </location>
</feature>
<feature type="domain" description="Potassium channel" evidence="11">
    <location>
        <begin position="408"/>
        <end position="452"/>
    </location>
</feature>
<evidence type="ECO:0000256" key="10">
    <source>
        <dbReference type="SAM" id="Phobius"/>
    </source>
</evidence>
<reference evidence="12" key="1">
    <citation type="submission" date="2023-08" db="EMBL/GenBank/DDBJ databases">
        <authorList>
            <person name="Audoor S."/>
            <person name="Bilcke G."/>
        </authorList>
    </citation>
    <scope>NUCLEOTIDE SEQUENCE</scope>
</reference>
<dbReference type="SUPFAM" id="SSF81324">
    <property type="entry name" value="Voltage-gated potassium channels"/>
    <property type="match status" value="2"/>
</dbReference>
<evidence type="ECO:0000313" key="12">
    <source>
        <dbReference type="EMBL" id="CAJ1954000.1"/>
    </source>
</evidence>
<feature type="transmembrane region" description="Helical" evidence="10">
    <location>
        <begin position="115"/>
        <end position="141"/>
    </location>
</feature>
<comment type="similarity">
    <text evidence="8">Belongs to the two pore domain potassium channel (TC 1.A.1.8) family.</text>
</comment>
<organism evidence="12 13">
    <name type="scientific">Cylindrotheca closterium</name>
    <dbReference type="NCBI Taxonomy" id="2856"/>
    <lineage>
        <taxon>Eukaryota</taxon>
        <taxon>Sar</taxon>
        <taxon>Stramenopiles</taxon>
        <taxon>Ochrophyta</taxon>
        <taxon>Bacillariophyta</taxon>
        <taxon>Bacillariophyceae</taxon>
        <taxon>Bacillariophycidae</taxon>
        <taxon>Bacillariales</taxon>
        <taxon>Bacillariaceae</taxon>
        <taxon>Cylindrotheca</taxon>
    </lineage>
</organism>
<dbReference type="Proteomes" id="UP001295423">
    <property type="component" value="Unassembled WGS sequence"/>
</dbReference>
<sequence>MSKPTKGAPADSAGSSVGGPEASNDDAKVASASILGGLGKVSSLTQNSLGKATDLTTKHLTKATDVTTKHLTKATDATTKQIGSALKQSEEAYETSQWCFLARFIGQFPKYFPRVFSLTFGVLVPLWFLILISAGFGIILADYEATEERISNHDILASRARINKTFVERNDIGGLPVDCFIQYLSQSNRSLFEERINLYLLASSRFEELEALNETNMTDPYLNFTTVNGTETIQGSTNIFSSIANANATNVTLGLDSNSTANHTIFSPIMNYTLDDVVTETEQDILMYITQCQAKQTADIQIYLEDEANYGESSTSSLSFNWNRCYAKEINEVWGSTRFVFFPPPELIEASHPSQQEAAVETEFVRILNESEKACLGDGGDEEECFEQALEDAAGAAGDVCHDNVEGTSWFFFTIMTTVGYGNQAPVTDEGRLLIYIAGIACLILFAAVLGSSGYIILAIFDDFVDRFRLSRFLQYPSVGVLLWGGIWIGWAYGIATDADYWWAERLPDFDVDRDDSLWFAFISTSTIGLGDYFLQPEVMFASDALKFSAAFLIGFVFLSTFLNKIGEFLFSILPKRDNSLETRLQKTNIFFWKHWPCMNYIKSDYLRSIGYNEDSEETDETLDKLQPSQNQIERVKLVKSLLQNQSLPPPLNTMHADNEEEKTMEDLLDEEELILKALLESIPQRRNEMRDATRGASPAVKAKPLMTGLVPLPDDDDDVLSA</sequence>
<dbReference type="InterPro" id="IPR013099">
    <property type="entry name" value="K_chnl_dom"/>
</dbReference>
<feature type="transmembrane region" description="Helical" evidence="10">
    <location>
        <begin position="516"/>
        <end position="534"/>
    </location>
</feature>
<keyword evidence="4 10" id="KW-1133">Transmembrane helix</keyword>
<evidence type="ECO:0000256" key="2">
    <source>
        <dbReference type="ARBA" id="ARBA00022448"/>
    </source>
</evidence>
<evidence type="ECO:0000256" key="6">
    <source>
        <dbReference type="ARBA" id="ARBA00023136"/>
    </source>
</evidence>
<evidence type="ECO:0000256" key="1">
    <source>
        <dbReference type="ARBA" id="ARBA00004141"/>
    </source>
</evidence>
<evidence type="ECO:0000313" key="13">
    <source>
        <dbReference type="Proteomes" id="UP001295423"/>
    </source>
</evidence>
<evidence type="ECO:0000256" key="7">
    <source>
        <dbReference type="ARBA" id="ARBA00023303"/>
    </source>
</evidence>
<protein>
    <recommendedName>
        <fullName evidence="11">Potassium channel domain-containing protein</fullName>
    </recommendedName>
</protein>
<dbReference type="GO" id="GO:0030322">
    <property type="term" value="P:stabilization of membrane potential"/>
    <property type="evidence" value="ECO:0007669"/>
    <property type="project" value="TreeGrafter"/>
</dbReference>
<feature type="compositionally biased region" description="Acidic residues" evidence="9">
    <location>
        <begin position="714"/>
        <end position="723"/>
    </location>
</feature>
<dbReference type="EMBL" id="CAKOGP040001847">
    <property type="protein sequence ID" value="CAJ1954000.1"/>
    <property type="molecule type" value="Genomic_DNA"/>
</dbReference>
<comment type="subcellular location">
    <subcellularLocation>
        <location evidence="1">Membrane</location>
        <topology evidence="1">Multi-pass membrane protein</topology>
    </subcellularLocation>
</comment>
<proteinExistence type="inferred from homology"/>
<feature type="transmembrane region" description="Helical" evidence="10">
    <location>
        <begin position="433"/>
        <end position="461"/>
    </location>
</feature>
<dbReference type="GO" id="GO:0005886">
    <property type="term" value="C:plasma membrane"/>
    <property type="evidence" value="ECO:0007669"/>
    <property type="project" value="TreeGrafter"/>
</dbReference>
<keyword evidence="7 8" id="KW-0407">Ion channel</keyword>
<dbReference type="PANTHER" id="PTHR11003">
    <property type="entry name" value="POTASSIUM CHANNEL, SUBFAMILY K"/>
    <property type="match status" value="1"/>
</dbReference>
<keyword evidence="5 8" id="KW-0406">Ion transport</keyword>
<feature type="transmembrane region" description="Helical" evidence="10">
    <location>
        <begin position="473"/>
        <end position="496"/>
    </location>
</feature>
<dbReference type="Pfam" id="PF07885">
    <property type="entry name" value="Ion_trans_2"/>
    <property type="match status" value="2"/>
</dbReference>
<evidence type="ECO:0000256" key="8">
    <source>
        <dbReference type="RuleBase" id="RU003857"/>
    </source>
</evidence>
<keyword evidence="13" id="KW-1185">Reference proteome</keyword>
<keyword evidence="6 10" id="KW-0472">Membrane</keyword>
<evidence type="ECO:0000256" key="3">
    <source>
        <dbReference type="ARBA" id="ARBA00022692"/>
    </source>
</evidence>
<evidence type="ECO:0000256" key="9">
    <source>
        <dbReference type="SAM" id="MobiDB-lite"/>
    </source>
</evidence>
<keyword evidence="3 8" id="KW-0812">Transmembrane</keyword>
<dbReference type="Gene3D" id="1.10.287.70">
    <property type="match status" value="1"/>
</dbReference>
<feature type="region of interest" description="Disordered" evidence="9">
    <location>
        <begin position="1"/>
        <end position="25"/>
    </location>
</feature>
<dbReference type="GO" id="GO:0015271">
    <property type="term" value="F:outward rectifier potassium channel activity"/>
    <property type="evidence" value="ECO:0007669"/>
    <property type="project" value="TreeGrafter"/>
</dbReference>
<dbReference type="InterPro" id="IPR003280">
    <property type="entry name" value="2pore_dom_K_chnl"/>
</dbReference>
<evidence type="ECO:0000259" key="11">
    <source>
        <dbReference type="Pfam" id="PF07885"/>
    </source>
</evidence>
<dbReference type="AlphaFoldDB" id="A0AAD2FVM9"/>
<evidence type="ECO:0000256" key="4">
    <source>
        <dbReference type="ARBA" id="ARBA00022989"/>
    </source>
</evidence>